<dbReference type="Gene3D" id="1.10.287.560">
    <property type="entry name" value="Histidine kinase CheA-like, homodimeric domain"/>
    <property type="match status" value="1"/>
</dbReference>
<feature type="domain" description="CheW-like" evidence="17">
    <location>
        <begin position="678"/>
        <end position="811"/>
    </location>
</feature>
<dbReference type="AlphaFoldDB" id="V5WI31"/>
<dbReference type="InterPro" id="IPR003594">
    <property type="entry name" value="HATPase_dom"/>
</dbReference>
<reference evidence="19 20" key="1">
    <citation type="journal article" date="2015" name="Stand. Genomic Sci.">
        <title>Complete genome sequence and description of Salinispira pacifica gen. nov., sp. nov., a novel spirochaete isolated form a hypersaline microbial mat.</title>
        <authorList>
            <person name="Ben Hania W."/>
            <person name="Joseph M."/>
            <person name="Schumann P."/>
            <person name="Bunk B."/>
            <person name="Fiebig A."/>
            <person name="Sproer C."/>
            <person name="Klenk H.P."/>
            <person name="Fardeau M.L."/>
            <person name="Spring S."/>
        </authorList>
    </citation>
    <scope>NUCLEOTIDE SEQUENCE [LARGE SCALE GENOMIC DNA]</scope>
    <source>
        <strain evidence="19 20">L21-RPul-D2</strain>
    </source>
</reference>
<dbReference type="eggNOG" id="COG0643">
    <property type="taxonomic scope" value="Bacteria"/>
</dbReference>
<dbReference type="SUPFAM" id="SSF55052">
    <property type="entry name" value="CheY-binding domain of CheA"/>
    <property type="match status" value="1"/>
</dbReference>
<dbReference type="PROSITE" id="PS50109">
    <property type="entry name" value="HIS_KIN"/>
    <property type="match status" value="1"/>
</dbReference>
<keyword evidence="7 14" id="KW-0597">Phosphoprotein</keyword>
<dbReference type="GO" id="GO:0000155">
    <property type="term" value="F:phosphorelay sensor kinase activity"/>
    <property type="evidence" value="ECO:0007669"/>
    <property type="project" value="InterPro"/>
</dbReference>
<dbReference type="Pfam" id="PF02518">
    <property type="entry name" value="HATPase_c"/>
    <property type="match status" value="1"/>
</dbReference>
<dbReference type="FunFam" id="3.30.565.10:FF:000016">
    <property type="entry name" value="Chemotaxis protein CheA, putative"/>
    <property type="match status" value="1"/>
</dbReference>
<feature type="compositionally biased region" description="Basic residues" evidence="15">
    <location>
        <begin position="140"/>
        <end position="153"/>
    </location>
</feature>
<dbReference type="PRINTS" id="PR00344">
    <property type="entry name" value="BCTRLSENSOR"/>
</dbReference>
<dbReference type="RefSeq" id="WP_024268197.1">
    <property type="nucleotide sequence ID" value="NC_023035.1"/>
</dbReference>
<evidence type="ECO:0000259" key="17">
    <source>
        <dbReference type="PROSITE" id="PS50851"/>
    </source>
</evidence>
<feature type="compositionally biased region" description="Basic and acidic residues" evidence="15">
    <location>
        <begin position="345"/>
        <end position="361"/>
    </location>
</feature>
<dbReference type="SUPFAM" id="SSF47226">
    <property type="entry name" value="Histidine-containing phosphotransfer domain, HPT domain"/>
    <property type="match status" value="1"/>
</dbReference>
<gene>
    <name evidence="19" type="ORF">L21SP2_1907</name>
</gene>
<dbReference type="InterPro" id="IPR002545">
    <property type="entry name" value="CheW-lke_dom"/>
</dbReference>
<evidence type="ECO:0000256" key="6">
    <source>
        <dbReference type="ARBA" id="ARBA00022500"/>
    </source>
</evidence>
<dbReference type="Proteomes" id="UP000018680">
    <property type="component" value="Chromosome"/>
</dbReference>
<dbReference type="eggNOG" id="COG2198">
    <property type="taxonomic scope" value="Bacteria"/>
</dbReference>
<dbReference type="Gene3D" id="2.30.30.40">
    <property type="entry name" value="SH3 Domains"/>
    <property type="match status" value="1"/>
</dbReference>
<dbReference type="Pfam" id="PF01627">
    <property type="entry name" value="Hpt"/>
    <property type="match status" value="1"/>
</dbReference>
<keyword evidence="20" id="KW-1185">Reference proteome</keyword>
<evidence type="ECO:0000256" key="7">
    <source>
        <dbReference type="ARBA" id="ARBA00022553"/>
    </source>
</evidence>
<evidence type="ECO:0000256" key="3">
    <source>
        <dbReference type="ARBA" id="ARBA00012438"/>
    </source>
</evidence>
<feature type="domain" description="Histidine kinase" evidence="16">
    <location>
        <begin position="473"/>
        <end position="676"/>
    </location>
</feature>
<dbReference type="InterPro" id="IPR010808">
    <property type="entry name" value="CheA_P2-bd"/>
</dbReference>
<evidence type="ECO:0000256" key="1">
    <source>
        <dbReference type="ARBA" id="ARBA00000085"/>
    </source>
</evidence>
<dbReference type="PANTHER" id="PTHR43395">
    <property type="entry name" value="SENSOR HISTIDINE KINASE CHEA"/>
    <property type="match status" value="1"/>
</dbReference>
<evidence type="ECO:0000256" key="2">
    <source>
        <dbReference type="ARBA" id="ARBA00004496"/>
    </source>
</evidence>
<comment type="function">
    <text evidence="13">Involved in the transmission of sensory signals from the chemoreceptors to the flagellar motors. CheA is autophosphorylated; it can transfer its phosphate group to either CheB or CheY.</text>
</comment>
<dbReference type="Pfam" id="PF07194">
    <property type="entry name" value="P2"/>
    <property type="match status" value="1"/>
</dbReference>
<dbReference type="SMART" id="SM01231">
    <property type="entry name" value="H-kinase_dim"/>
    <property type="match status" value="1"/>
</dbReference>
<feature type="compositionally biased region" description="Acidic residues" evidence="15">
    <location>
        <begin position="313"/>
        <end position="337"/>
    </location>
</feature>
<dbReference type="SMART" id="SM00387">
    <property type="entry name" value="HATPase_c"/>
    <property type="match status" value="1"/>
</dbReference>
<dbReference type="CDD" id="cd00088">
    <property type="entry name" value="HPT"/>
    <property type="match status" value="1"/>
</dbReference>
<proteinExistence type="predicted"/>
<evidence type="ECO:0000259" key="16">
    <source>
        <dbReference type="PROSITE" id="PS50109"/>
    </source>
</evidence>
<keyword evidence="5" id="KW-0963">Cytoplasm</keyword>
<evidence type="ECO:0000256" key="13">
    <source>
        <dbReference type="ARBA" id="ARBA00035100"/>
    </source>
</evidence>
<dbReference type="EMBL" id="CP006939">
    <property type="protein sequence ID" value="AHC15280.1"/>
    <property type="molecule type" value="Genomic_DNA"/>
</dbReference>
<dbReference type="FunFam" id="2.30.30.40:FF:000048">
    <property type="entry name" value="Chemotaxis protein CheA, putative"/>
    <property type="match status" value="1"/>
</dbReference>
<dbReference type="CDD" id="cd16916">
    <property type="entry name" value="HATPase_CheA-like"/>
    <property type="match status" value="1"/>
</dbReference>
<dbReference type="InterPro" id="IPR036097">
    <property type="entry name" value="HisK_dim/P_sf"/>
</dbReference>
<dbReference type="PROSITE" id="PS50894">
    <property type="entry name" value="HPT"/>
    <property type="match status" value="1"/>
</dbReference>
<dbReference type="InterPro" id="IPR004358">
    <property type="entry name" value="Sig_transdc_His_kin-like_C"/>
</dbReference>
<protein>
    <recommendedName>
        <fullName evidence="4">Chemotaxis protein CheA</fullName>
        <ecNumber evidence="3">2.7.13.3</ecNumber>
    </recommendedName>
</protein>
<dbReference type="InterPro" id="IPR036061">
    <property type="entry name" value="CheW-like_dom_sf"/>
</dbReference>
<organism evidence="19 20">
    <name type="scientific">Salinispira pacifica</name>
    <dbReference type="NCBI Taxonomy" id="1307761"/>
    <lineage>
        <taxon>Bacteria</taxon>
        <taxon>Pseudomonadati</taxon>
        <taxon>Spirochaetota</taxon>
        <taxon>Spirochaetia</taxon>
        <taxon>Spirochaetales</taxon>
        <taxon>Spirochaetaceae</taxon>
        <taxon>Salinispira</taxon>
    </lineage>
</organism>
<evidence type="ECO:0000256" key="9">
    <source>
        <dbReference type="ARBA" id="ARBA00022741"/>
    </source>
</evidence>
<dbReference type="InterPro" id="IPR036890">
    <property type="entry name" value="HATPase_C_sf"/>
</dbReference>
<dbReference type="GO" id="GO:0005737">
    <property type="term" value="C:cytoplasm"/>
    <property type="evidence" value="ECO:0007669"/>
    <property type="project" value="UniProtKB-SubCell"/>
</dbReference>
<dbReference type="Pfam" id="PF02895">
    <property type="entry name" value="H-kinase_dim"/>
    <property type="match status" value="1"/>
</dbReference>
<feature type="modified residue" description="Phosphohistidine" evidence="14">
    <location>
        <position position="52"/>
    </location>
</feature>
<dbReference type="SUPFAM" id="SSF55874">
    <property type="entry name" value="ATPase domain of HSP90 chaperone/DNA topoisomerase II/histidine kinase"/>
    <property type="match status" value="1"/>
</dbReference>
<dbReference type="Gene3D" id="3.30.565.10">
    <property type="entry name" value="Histidine kinase-like ATPase, C-terminal domain"/>
    <property type="match status" value="1"/>
</dbReference>
<evidence type="ECO:0000313" key="19">
    <source>
        <dbReference type="EMBL" id="AHC15280.1"/>
    </source>
</evidence>
<dbReference type="CDD" id="cd00731">
    <property type="entry name" value="CheA_reg"/>
    <property type="match status" value="1"/>
</dbReference>
<feature type="region of interest" description="Disordered" evidence="15">
    <location>
        <begin position="130"/>
        <end position="173"/>
    </location>
</feature>
<evidence type="ECO:0000259" key="18">
    <source>
        <dbReference type="PROSITE" id="PS50894"/>
    </source>
</evidence>
<dbReference type="STRING" id="1307761.L21SP2_1907"/>
<sequence>MSDYLDPNNEELLKDYFVEAEMQVDLLEQNILVLENDQSNQDSIDEIFRAAHTLKGASATVQMSELSEFTHIVEDVLDDIRAGKLSINETIIDTLLDSIDIIKAMLSERSHGSVYEEDISSTEETLRGFLKGSTGASKSGKGKPASRKPKKASAGKTEKKSPGKTADEDGDTNTRVKLSEYDLLELQENADEGETVYQVIINFNPDNPMNTVGGIQVFAALKAEGKVLSTRPQFEALYEDNFYPQVVYYVASKADASRLEKILQIPDVTTTMEIRPLSEVDSEPNIQLQDAAGESDSPASTEEETDNIYSSEEPYDAEDSDLYDQDSDDEEEADIQEVIDSAKAGMKDSEPAPKEIQEPRKTASSSILRVESKRIDDLLNLVSETVINKATFNQVSNQFTENLSDLQQVQTQYRQLIKELFDSLPEYLEEIQNGKGIKDVKRDMLEQFGQLTSFFDGFHGSIKTSIAKFRNTAQNLGRITSELQEGVMRIRMVPISQIFSRFPRLVRDLSRSLDKKVKLEIEGEDTELDKSVIEDLLDPLIHCVRNSLDHGIETAEERKKSGKPPEGKIHLKASNEGNMILIEIFDDGRGIDVNKVKKKAIDRGIIHPNKALTDIEAYNLIFEPGFSTAKSITNISGRGVGLDVVKKQIEKLNGNVSVWSAQGKGSRFTIKIPLTLAIIQGLLVRVGKELYAIPITAVLDSHRIKPEEIRKIDNYEVFNVREDVVSLMRLNRIFNIPTDEDKEHFFVVIVGSGDKKMGLIVDQLIGEEDVVIKPLRDHYTNAPGIAGANITGDGTVSLIIDVSQLLELGQKMEMEARQRREVSPR</sequence>
<dbReference type="InterPro" id="IPR051315">
    <property type="entry name" value="Bact_Chemotaxis_CheA"/>
</dbReference>
<keyword evidence="10 19" id="KW-0418">Kinase</keyword>
<dbReference type="InterPro" id="IPR036641">
    <property type="entry name" value="HPT_dom_sf"/>
</dbReference>
<evidence type="ECO:0000256" key="14">
    <source>
        <dbReference type="PROSITE-ProRule" id="PRU00110"/>
    </source>
</evidence>
<dbReference type="InterPro" id="IPR037052">
    <property type="entry name" value="CheA-like_P2_sf"/>
</dbReference>
<dbReference type="Gene3D" id="3.30.70.1110">
    <property type="entry name" value="Histidine kinase CheA-like, P2 response regulator-binding domain"/>
    <property type="match status" value="1"/>
</dbReference>
<dbReference type="Pfam" id="PF01584">
    <property type="entry name" value="CheW"/>
    <property type="match status" value="1"/>
</dbReference>
<dbReference type="SMART" id="SM00260">
    <property type="entry name" value="CheW"/>
    <property type="match status" value="1"/>
</dbReference>
<dbReference type="InterPro" id="IPR004105">
    <property type="entry name" value="CheA-like_dim"/>
</dbReference>
<keyword evidence="11" id="KW-0067">ATP-binding</keyword>
<feature type="compositionally biased region" description="Basic and acidic residues" evidence="15">
    <location>
        <begin position="156"/>
        <end position="173"/>
    </location>
</feature>
<keyword evidence="8" id="KW-0808">Transferase</keyword>
<dbReference type="InterPro" id="IPR008207">
    <property type="entry name" value="Sig_transdc_His_kin_Hpt_dom"/>
</dbReference>
<evidence type="ECO:0000256" key="15">
    <source>
        <dbReference type="SAM" id="MobiDB-lite"/>
    </source>
</evidence>
<keyword evidence="9" id="KW-0547">Nucleotide-binding</keyword>
<evidence type="ECO:0000313" key="20">
    <source>
        <dbReference type="Proteomes" id="UP000018680"/>
    </source>
</evidence>
<dbReference type="PROSITE" id="PS50851">
    <property type="entry name" value="CHEW"/>
    <property type="match status" value="1"/>
</dbReference>
<dbReference type="PANTHER" id="PTHR43395:SF10">
    <property type="entry name" value="CHEMOTAXIS PROTEIN CHEA"/>
    <property type="match status" value="1"/>
</dbReference>
<dbReference type="SMART" id="SM00073">
    <property type="entry name" value="HPT"/>
    <property type="match status" value="1"/>
</dbReference>
<dbReference type="InterPro" id="IPR035891">
    <property type="entry name" value="CheY-binding_CheA"/>
</dbReference>
<evidence type="ECO:0000256" key="8">
    <source>
        <dbReference type="ARBA" id="ARBA00022679"/>
    </source>
</evidence>
<dbReference type="GO" id="GO:0006935">
    <property type="term" value="P:chemotaxis"/>
    <property type="evidence" value="ECO:0007669"/>
    <property type="project" value="UniProtKB-KW"/>
</dbReference>
<dbReference type="GO" id="GO:0005524">
    <property type="term" value="F:ATP binding"/>
    <property type="evidence" value="ECO:0007669"/>
    <property type="project" value="UniProtKB-KW"/>
</dbReference>
<feature type="region of interest" description="Disordered" evidence="15">
    <location>
        <begin position="290"/>
        <end position="365"/>
    </location>
</feature>
<keyword evidence="12" id="KW-0902">Two-component regulatory system</keyword>
<dbReference type="Gene3D" id="1.20.120.160">
    <property type="entry name" value="HPT domain"/>
    <property type="match status" value="1"/>
</dbReference>
<evidence type="ECO:0000256" key="10">
    <source>
        <dbReference type="ARBA" id="ARBA00022777"/>
    </source>
</evidence>
<dbReference type="HOGENOM" id="CLU_000650_3_2_12"/>
<dbReference type="EC" id="2.7.13.3" evidence="3"/>
<comment type="catalytic activity">
    <reaction evidence="1">
        <text>ATP + protein L-histidine = ADP + protein N-phospho-L-histidine.</text>
        <dbReference type="EC" id="2.7.13.3"/>
    </reaction>
</comment>
<keyword evidence="6" id="KW-0145">Chemotaxis</keyword>
<feature type="domain" description="HPt" evidence="18">
    <location>
        <begin position="5"/>
        <end position="109"/>
    </location>
</feature>
<evidence type="ECO:0000256" key="11">
    <source>
        <dbReference type="ARBA" id="ARBA00022840"/>
    </source>
</evidence>
<dbReference type="SUPFAM" id="SSF47384">
    <property type="entry name" value="Homodimeric domain of signal transducing histidine kinase"/>
    <property type="match status" value="1"/>
</dbReference>
<dbReference type="KEGG" id="slr:L21SP2_1907"/>
<dbReference type="InterPro" id="IPR005467">
    <property type="entry name" value="His_kinase_dom"/>
</dbReference>
<dbReference type="PATRIC" id="fig|1307761.3.peg.1900"/>
<accession>V5WI31</accession>
<evidence type="ECO:0000256" key="5">
    <source>
        <dbReference type="ARBA" id="ARBA00022490"/>
    </source>
</evidence>
<evidence type="ECO:0000256" key="12">
    <source>
        <dbReference type="ARBA" id="ARBA00023012"/>
    </source>
</evidence>
<name>V5WI31_9SPIO</name>
<comment type="subcellular location">
    <subcellularLocation>
        <location evidence="2">Cytoplasm</location>
    </subcellularLocation>
</comment>
<dbReference type="InterPro" id="IPR037006">
    <property type="entry name" value="CheA-like_homodim_sf"/>
</dbReference>
<evidence type="ECO:0000256" key="4">
    <source>
        <dbReference type="ARBA" id="ARBA00021495"/>
    </source>
</evidence>
<dbReference type="OrthoDB" id="9803176at2"/>
<dbReference type="SUPFAM" id="SSF50341">
    <property type="entry name" value="CheW-like"/>
    <property type="match status" value="1"/>
</dbReference>